<evidence type="ECO:0000256" key="6">
    <source>
        <dbReference type="ARBA" id="ARBA00022438"/>
    </source>
</evidence>
<dbReference type="GO" id="GO:0005737">
    <property type="term" value="C:cytoplasm"/>
    <property type="evidence" value="ECO:0007669"/>
    <property type="project" value="TreeGrafter"/>
</dbReference>
<dbReference type="GO" id="GO:0016020">
    <property type="term" value="C:membrane"/>
    <property type="evidence" value="ECO:0007669"/>
    <property type="project" value="TreeGrafter"/>
</dbReference>
<keyword evidence="7" id="KW-0645">Protease</keyword>
<dbReference type="Pfam" id="PF01433">
    <property type="entry name" value="Peptidase_M1"/>
    <property type="match status" value="1"/>
</dbReference>
<dbReference type="PANTHER" id="PTHR11533:SF174">
    <property type="entry name" value="PUROMYCIN-SENSITIVE AMINOPEPTIDASE-RELATED"/>
    <property type="match status" value="1"/>
</dbReference>
<evidence type="ECO:0000256" key="5">
    <source>
        <dbReference type="ARBA" id="ARBA00015611"/>
    </source>
</evidence>
<keyword evidence="8" id="KW-0479">Metal-binding</keyword>
<dbReference type="InterPro" id="IPR045357">
    <property type="entry name" value="Aminopeptidase_N-like_N"/>
</dbReference>
<protein>
    <recommendedName>
        <fullName evidence="5">Aminopeptidase N</fullName>
        <ecNumber evidence="4">3.4.11.2</ecNumber>
    </recommendedName>
    <alternativeName>
        <fullName evidence="12">Alanine aminopeptidase</fullName>
    </alternativeName>
    <alternativeName>
        <fullName evidence="13">Lysyl aminopeptidase</fullName>
    </alternativeName>
</protein>
<dbReference type="GO" id="GO:0042277">
    <property type="term" value="F:peptide binding"/>
    <property type="evidence" value="ECO:0007669"/>
    <property type="project" value="TreeGrafter"/>
</dbReference>
<dbReference type="GO" id="GO:0016285">
    <property type="term" value="F:alanyl aminopeptidase activity"/>
    <property type="evidence" value="ECO:0007669"/>
    <property type="project" value="UniProtKB-EC"/>
</dbReference>
<evidence type="ECO:0000259" key="15">
    <source>
        <dbReference type="Pfam" id="PF01433"/>
    </source>
</evidence>
<dbReference type="InterPro" id="IPR016024">
    <property type="entry name" value="ARM-type_fold"/>
</dbReference>
<dbReference type="Proteomes" id="UP000727962">
    <property type="component" value="Unassembled WGS sequence"/>
</dbReference>
<dbReference type="GO" id="GO:0070006">
    <property type="term" value="F:metalloaminopeptidase activity"/>
    <property type="evidence" value="ECO:0007669"/>
    <property type="project" value="TreeGrafter"/>
</dbReference>
<evidence type="ECO:0000256" key="8">
    <source>
        <dbReference type="ARBA" id="ARBA00022723"/>
    </source>
</evidence>
<feature type="domain" description="Peptidase M1 membrane alanine aminopeptidase" evidence="15">
    <location>
        <begin position="254"/>
        <end position="461"/>
    </location>
</feature>
<comment type="catalytic activity">
    <reaction evidence="1">
        <text>Release of an N-terminal amino acid, Xaa-|-Yaa- from a peptide, amide or arylamide. Xaa is preferably Ala, but may be most amino acids including Pro (slow action). When a terminal hydrophobic residue is followed by a prolyl residue, the two may be released as an intact Xaa-Pro dipeptide.</text>
        <dbReference type="EC" id="3.4.11.2"/>
    </reaction>
</comment>
<evidence type="ECO:0000313" key="17">
    <source>
        <dbReference type="EMBL" id="MBI1756837.1"/>
    </source>
</evidence>
<evidence type="ECO:0000256" key="4">
    <source>
        <dbReference type="ARBA" id="ARBA00012564"/>
    </source>
</evidence>
<keyword evidence="6" id="KW-0031">Aminopeptidase</keyword>
<feature type="signal peptide" evidence="14">
    <location>
        <begin position="1"/>
        <end position="20"/>
    </location>
</feature>
<evidence type="ECO:0000256" key="1">
    <source>
        <dbReference type="ARBA" id="ARBA00000098"/>
    </source>
</evidence>
<dbReference type="InterPro" id="IPR001930">
    <property type="entry name" value="Peptidase_M1"/>
</dbReference>
<evidence type="ECO:0000256" key="3">
    <source>
        <dbReference type="ARBA" id="ARBA00010136"/>
    </source>
</evidence>
<dbReference type="InterPro" id="IPR042097">
    <property type="entry name" value="Aminopeptidase_N-like_N_sf"/>
</dbReference>
<dbReference type="InterPro" id="IPR050344">
    <property type="entry name" value="Peptidase_M1_aminopeptidases"/>
</dbReference>
<gene>
    <name evidence="17" type="ORF">HYR64_07000</name>
</gene>
<dbReference type="EC" id="3.4.11.2" evidence="4"/>
<dbReference type="InterPro" id="IPR014782">
    <property type="entry name" value="Peptidase_M1_dom"/>
</dbReference>
<keyword evidence="10" id="KW-0862">Zinc</keyword>
<evidence type="ECO:0000259" key="16">
    <source>
        <dbReference type="Pfam" id="PF17900"/>
    </source>
</evidence>
<comment type="caution">
    <text evidence="17">The sequence shown here is derived from an EMBL/GenBank/DDBJ whole genome shotgun (WGS) entry which is preliminary data.</text>
</comment>
<evidence type="ECO:0000256" key="9">
    <source>
        <dbReference type="ARBA" id="ARBA00022801"/>
    </source>
</evidence>
<evidence type="ECO:0000256" key="13">
    <source>
        <dbReference type="ARBA" id="ARBA00031533"/>
    </source>
</evidence>
<accession>A0A931PUR8</accession>
<dbReference type="GO" id="GO:0005615">
    <property type="term" value="C:extracellular space"/>
    <property type="evidence" value="ECO:0007669"/>
    <property type="project" value="TreeGrafter"/>
</dbReference>
<dbReference type="PANTHER" id="PTHR11533">
    <property type="entry name" value="PROTEASE M1 ZINC METALLOPROTEASE"/>
    <property type="match status" value="1"/>
</dbReference>
<comment type="similarity">
    <text evidence="3">Belongs to the peptidase M1 family.</text>
</comment>
<proteinExistence type="inferred from homology"/>
<keyword evidence="11" id="KW-0482">Metalloprotease</keyword>
<dbReference type="SUPFAM" id="SSF55486">
    <property type="entry name" value="Metalloproteases ('zincins'), catalytic domain"/>
    <property type="match status" value="1"/>
</dbReference>
<dbReference type="PRINTS" id="PR00756">
    <property type="entry name" value="ALADIPTASE"/>
</dbReference>
<dbReference type="Gene3D" id="1.10.390.10">
    <property type="entry name" value="Neutral Protease Domain 2"/>
    <property type="match status" value="1"/>
</dbReference>
<feature type="domain" description="Aminopeptidase N-like N-terminal" evidence="16">
    <location>
        <begin position="48"/>
        <end position="220"/>
    </location>
</feature>
<dbReference type="InterPro" id="IPR027268">
    <property type="entry name" value="Peptidase_M4/M1_CTD_sf"/>
</dbReference>
<evidence type="ECO:0000256" key="10">
    <source>
        <dbReference type="ARBA" id="ARBA00022833"/>
    </source>
</evidence>
<dbReference type="Gene3D" id="1.25.10.10">
    <property type="entry name" value="Leucine-rich Repeat Variant"/>
    <property type="match status" value="1"/>
</dbReference>
<evidence type="ECO:0000256" key="14">
    <source>
        <dbReference type="SAM" id="SignalP"/>
    </source>
</evidence>
<dbReference type="SUPFAM" id="SSF48371">
    <property type="entry name" value="ARM repeat"/>
    <property type="match status" value="1"/>
</dbReference>
<dbReference type="Gene3D" id="2.60.40.1730">
    <property type="entry name" value="tricorn interacting facor f3 domain"/>
    <property type="match status" value="1"/>
</dbReference>
<evidence type="ECO:0000256" key="11">
    <source>
        <dbReference type="ARBA" id="ARBA00023049"/>
    </source>
</evidence>
<reference evidence="17" key="1">
    <citation type="submission" date="2020-07" db="EMBL/GenBank/DDBJ databases">
        <title>Huge and variable diversity of episymbiotic CPR bacteria and DPANN archaea in groundwater ecosystems.</title>
        <authorList>
            <person name="He C.Y."/>
            <person name="Keren R."/>
            <person name="Whittaker M."/>
            <person name="Farag I.F."/>
            <person name="Doudna J."/>
            <person name="Cate J.H.D."/>
            <person name="Banfield J.F."/>
        </authorList>
    </citation>
    <scope>NUCLEOTIDE SEQUENCE</scope>
    <source>
        <strain evidence="17">NC_groundwater_17_Pr7_B-0.1um_64_12</strain>
    </source>
</reference>
<evidence type="ECO:0000256" key="12">
    <source>
        <dbReference type="ARBA" id="ARBA00029811"/>
    </source>
</evidence>
<dbReference type="EMBL" id="JACOSL010000040">
    <property type="protein sequence ID" value="MBI1756837.1"/>
    <property type="molecule type" value="Genomic_DNA"/>
</dbReference>
<dbReference type="SUPFAM" id="SSF63737">
    <property type="entry name" value="Leukotriene A4 hydrolase N-terminal domain"/>
    <property type="match status" value="1"/>
</dbReference>
<organism evidence="17 18">
    <name type="scientific">Fimbriimonas ginsengisoli</name>
    <dbReference type="NCBI Taxonomy" id="1005039"/>
    <lineage>
        <taxon>Bacteria</taxon>
        <taxon>Bacillati</taxon>
        <taxon>Armatimonadota</taxon>
        <taxon>Fimbriimonadia</taxon>
        <taxon>Fimbriimonadales</taxon>
        <taxon>Fimbriimonadaceae</taxon>
        <taxon>Fimbriimonas</taxon>
    </lineage>
</organism>
<dbReference type="GO" id="GO:0043171">
    <property type="term" value="P:peptide catabolic process"/>
    <property type="evidence" value="ECO:0007669"/>
    <property type="project" value="TreeGrafter"/>
</dbReference>
<dbReference type="GO" id="GO:0006508">
    <property type="term" value="P:proteolysis"/>
    <property type="evidence" value="ECO:0007669"/>
    <property type="project" value="UniProtKB-KW"/>
</dbReference>
<feature type="chain" id="PRO_5037876683" description="Aminopeptidase N" evidence="14">
    <location>
        <begin position="21"/>
        <end position="816"/>
    </location>
</feature>
<keyword evidence="14" id="KW-0732">Signal</keyword>
<dbReference type="GO" id="GO:0008270">
    <property type="term" value="F:zinc ion binding"/>
    <property type="evidence" value="ECO:0007669"/>
    <property type="project" value="InterPro"/>
</dbReference>
<evidence type="ECO:0000256" key="2">
    <source>
        <dbReference type="ARBA" id="ARBA00001947"/>
    </source>
</evidence>
<dbReference type="Pfam" id="PF17900">
    <property type="entry name" value="Peptidase_M1_N"/>
    <property type="match status" value="1"/>
</dbReference>
<evidence type="ECO:0000256" key="7">
    <source>
        <dbReference type="ARBA" id="ARBA00022670"/>
    </source>
</evidence>
<evidence type="ECO:0000313" key="18">
    <source>
        <dbReference type="Proteomes" id="UP000727962"/>
    </source>
</evidence>
<sequence length="816" mass="90751">MRSRALLFALALGLAATGIAQRPQNPFAAPAAKFQYAPDRVCDLLHLAVTLDVDYPARKVVGRSVNTMAALRDGVSEIVLHAGKNLKIEGVKVDGADAKFERKEDELHIAVHPLVRGEKVQIEVAYNFGKGESDGWNWVEPKGKVANREGFFTQGETNSNSEWAPTWDYPNDFTTSETTTTVPAGWDVIGNGVLVSDEQSKDGKRRTFHWKLDMPHATYLLSLCGGPFDIKRDNWKGVPLLYVVPKGMGNLIDYSFGNTKDMLSFFSDKLGVKYPWPKYAQDAMFDFGGGMENVSATTLGEGSLTDPRAGEHQMDWVNSHELGHQWFGDFVTCKDWGHIWLNESFATFMEMIYIEHARGKNAFEQDVESDMQQYFDEAKHYKRPLVTNFYADPGAMFDRHTYPKGGVILHTLRKQLGDKVFFQGLHDYLTKHAHEPVESQQLCRSMTESSGIDLEPFWNQWIYKPGHPVIDWSWSWDEAKKEVVVHVKQTQDTTDGAPIYDVPTHVALVGDTVDRRSVHLNAADQEFRFGAGARPKTVLFDPDHEFLREIPKQPWSAEELPFVLKLAPNSIDRQFAFKTLLSGTPDPKAIGAAVETLNKDDDAFPAITDLAPLADLKMEKFEWLYQSSLTHKNVDRRAQAVRALGKLKPSMEEEVVIGGLISDRQPYAVVAAAVETLGIWDSAKHASLIQKAAGMDSRDEVIRRAAFTALARARKPEALGMLLAAASPENSDGLRGAAIAAMGALEPGEPTSRKAIMEALLGDGFGLVFAALDAIGQRKDPEFLAALKEKQAKPMFSTRMRARISSLIEELSKKPG</sequence>
<comment type="cofactor">
    <cofactor evidence="2">
        <name>Zn(2+)</name>
        <dbReference type="ChEBI" id="CHEBI:29105"/>
    </cofactor>
</comment>
<dbReference type="CDD" id="cd09603">
    <property type="entry name" value="M1_APN_like"/>
    <property type="match status" value="1"/>
</dbReference>
<name>A0A931PUR8_FIMGI</name>
<keyword evidence="9" id="KW-0378">Hydrolase</keyword>
<dbReference type="AlphaFoldDB" id="A0A931PUR8"/>
<dbReference type="InterPro" id="IPR011989">
    <property type="entry name" value="ARM-like"/>
</dbReference>